<feature type="transmembrane region" description="Helical" evidence="1">
    <location>
        <begin position="329"/>
        <end position="351"/>
    </location>
</feature>
<feature type="transmembrane region" description="Helical" evidence="1">
    <location>
        <begin position="190"/>
        <end position="214"/>
    </location>
</feature>
<feature type="transmembrane region" description="Helical" evidence="1">
    <location>
        <begin position="81"/>
        <end position="101"/>
    </location>
</feature>
<dbReference type="PANTHER" id="PTHR37814:SF1">
    <property type="entry name" value="MEMBRANE PROTEIN"/>
    <property type="match status" value="1"/>
</dbReference>
<reference evidence="2 3" key="1">
    <citation type="submission" date="2021-10" db="EMBL/GenBank/DDBJ databases">
        <title>Lutispora strain m25 sp. nov., a thermophilic, non-spore-forming bacterium isolated from a lab-scale methanogenic bioreactor digesting anaerobic sludge.</title>
        <authorList>
            <person name="El Houari A."/>
            <person name="Mcdonald J."/>
        </authorList>
    </citation>
    <scope>NUCLEOTIDE SEQUENCE [LARGE SCALE GENOMIC DNA]</scope>
    <source>
        <strain evidence="3">m25</strain>
    </source>
</reference>
<sequence>MENFVKIITLAGAFLAFLIGSGVATGQEIMQYYSPYGFKVIGTAITIAIILIIANYGFAYAGKKGDITKGSEVFNFYCGPIAGRAFDLFTVFFCYMSYVVMVSGAASTLQQQYGFPLIVGAILIVVLAGTTVAFGLNSIVDIIGKIGPTLVTMIFIMSSVSLIMNAGRIPANIAAIDSGSLAVTKAGANWFLSGASNGGFCILWLAGFTTALGIKEDFKTLMKANILSSIVLVVVNSIIGFAILAKIDAVGSLQIPNLYLASELWAPLAYIFGILIFAAIYTTACPLLWTASSRFATEGTSKFRILTAVLAVIGLLIALYVPFNVLMNYIYVINGYLGFIVLAIMIIRMIIIISNDKKNKQIAR</sequence>
<feature type="transmembrane region" description="Helical" evidence="1">
    <location>
        <begin position="36"/>
        <end position="60"/>
    </location>
</feature>
<keyword evidence="1" id="KW-1133">Transmembrane helix</keyword>
<feature type="transmembrane region" description="Helical" evidence="1">
    <location>
        <begin position="148"/>
        <end position="170"/>
    </location>
</feature>
<proteinExistence type="predicted"/>
<dbReference type="Proteomes" id="UP001651880">
    <property type="component" value="Unassembled WGS sequence"/>
</dbReference>
<dbReference type="RefSeq" id="WP_255228207.1">
    <property type="nucleotide sequence ID" value="NZ_JAJEKE010000014.1"/>
</dbReference>
<keyword evidence="1" id="KW-0472">Membrane</keyword>
<gene>
    <name evidence="2" type="ORF">LJD61_14170</name>
</gene>
<keyword evidence="3" id="KW-1185">Reference proteome</keyword>
<accession>A0ABT1NHH0</accession>
<evidence type="ECO:0000313" key="2">
    <source>
        <dbReference type="EMBL" id="MCQ1530684.1"/>
    </source>
</evidence>
<dbReference type="InterPro" id="IPR038728">
    <property type="entry name" value="YkvI-like"/>
</dbReference>
<protein>
    <recommendedName>
        <fullName evidence="4">Membrane protein YkvI</fullName>
    </recommendedName>
</protein>
<feature type="transmembrane region" description="Helical" evidence="1">
    <location>
        <begin position="226"/>
        <end position="247"/>
    </location>
</feature>
<evidence type="ECO:0008006" key="4">
    <source>
        <dbReference type="Google" id="ProtNLM"/>
    </source>
</evidence>
<organism evidence="2 3">
    <name type="scientific">Lutispora saccharofermentans</name>
    <dbReference type="NCBI Taxonomy" id="3024236"/>
    <lineage>
        <taxon>Bacteria</taxon>
        <taxon>Bacillati</taxon>
        <taxon>Bacillota</taxon>
        <taxon>Clostridia</taxon>
        <taxon>Lutisporales</taxon>
        <taxon>Lutisporaceae</taxon>
        <taxon>Lutispora</taxon>
    </lineage>
</organism>
<evidence type="ECO:0000256" key="1">
    <source>
        <dbReference type="SAM" id="Phobius"/>
    </source>
</evidence>
<evidence type="ECO:0000313" key="3">
    <source>
        <dbReference type="Proteomes" id="UP001651880"/>
    </source>
</evidence>
<keyword evidence="1" id="KW-0812">Transmembrane</keyword>
<comment type="caution">
    <text evidence="2">The sequence shown here is derived from an EMBL/GenBank/DDBJ whole genome shotgun (WGS) entry which is preliminary data.</text>
</comment>
<feature type="transmembrane region" description="Helical" evidence="1">
    <location>
        <begin position="303"/>
        <end position="323"/>
    </location>
</feature>
<dbReference type="PANTHER" id="PTHR37814">
    <property type="entry name" value="CONSERVED MEMBRANE PROTEIN"/>
    <property type="match status" value="1"/>
</dbReference>
<name>A0ABT1NHH0_9FIRM</name>
<feature type="transmembrane region" description="Helical" evidence="1">
    <location>
        <begin position="113"/>
        <end position="136"/>
    </location>
</feature>
<dbReference type="EMBL" id="JAJEKE010000014">
    <property type="protein sequence ID" value="MCQ1530684.1"/>
    <property type="molecule type" value="Genomic_DNA"/>
</dbReference>
<feature type="transmembrane region" description="Helical" evidence="1">
    <location>
        <begin position="267"/>
        <end position="291"/>
    </location>
</feature>